<reference evidence="2 3" key="1">
    <citation type="journal article" date="2010" name="Nature">
        <title>Genome sequencing and analysis of the model grass Brachypodium distachyon.</title>
        <authorList>
            <consortium name="International Brachypodium Initiative"/>
        </authorList>
    </citation>
    <scope>NUCLEOTIDE SEQUENCE [LARGE SCALE GENOMIC DNA]</scope>
    <source>
        <strain evidence="2 3">Bd21</strain>
    </source>
</reference>
<reference evidence="2" key="2">
    <citation type="submission" date="2017-06" db="EMBL/GenBank/DDBJ databases">
        <title>WGS assembly of Brachypodium distachyon.</title>
        <authorList>
            <consortium name="The International Brachypodium Initiative"/>
            <person name="Lucas S."/>
            <person name="Harmon-Smith M."/>
            <person name="Lail K."/>
            <person name="Tice H."/>
            <person name="Grimwood J."/>
            <person name="Bruce D."/>
            <person name="Barry K."/>
            <person name="Shu S."/>
            <person name="Lindquist E."/>
            <person name="Wang M."/>
            <person name="Pitluck S."/>
            <person name="Vogel J.P."/>
            <person name="Garvin D.F."/>
            <person name="Mockler T.C."/>
            <person name="Schmutz J."/>
            <person name="Rokhsar D."/>
            <person name="Bevan M.W."/>
        </authorList>
    </citation>
    <scope>NUCLEOTIDE SEQUENCE</scope>
    <source>
        <strain evidence="2">Bd21</strain>
    </source>
</reference>
<sequence>MAAKAQISLCVLVVFLFLLVATEFAAARELAGSDGSGNYGGGLAPPGASYPTTPFPPY</sequence>
<dbReference type="InParanoid" id="I1HHQ8"/>
<evidence type="ECO:0000313" key="3">
    <source>
        <dbReference type="EnsemblPlants" id="KQK05452"/>
    </source>
</evidence>
<keyword evidence="4" id="KW-1185">Reference proteome</keyword>
<gene>
    <name evidence="2" type="ORF">BRADI_2g20127v3</name>
</gene>
<dbReference type="Proteomes" id="UP000008810">
    <property type="component" value="Chromosome 2"/>
</dbReference>
<evidence type="ECO:0000256" key="1">
    <source>
        <dbReference type="SAM" id="SignalP"/>
    </source>
</evidence>
<proteinExistence type="predicted"/>
<dbReference type="EMBL" id="CM000881">
    <property type="protein sequence ID" value="KQK05452.1"/>
    <property type="molecule type" value="Genomic_DNA"/>
</dbReference>
<dbReference type="EnsemblPlants" id="KQK05452">
    <property type="protein sequence ID" value="KQK05452"/>
    <property type="gene ID" value="BRADI_2g20127v3"/>
</dbReference>
<feature type="signal peptide" evidence="1">
    <location>
        <begin position="1"/>
        <end position="27"/>
    </location>
</feature>
<organism evidence="3">
    <name type="scientific">Brachypodium distachyon</name>
    <name type="common">Purple false brome</name>
    <name type="synonym">Trachynia distachya</name>
    <dbReference type="NCBI Taxonomy" id="15368"/>
    <lineage>
        <taxon>Eukaryota</taxon>
        <taxon>Viridiplantae</taxon>
        <taxon>Streptophyta</taxon>
        <taxon>Embryophyta</taxon>
        <taxon>Tracheophyta</taxon>
        <taxon>Spermatophyta</taxon>
        <taxon>Magnoliopsida</taxon>
        <taxon>Liliopsida</taxon>
        <taxon>Poales</taxon>
        <taxon>Poaceae</taxon>
        <taxon>BOP clade</taxon>
        <taxon>Pooideae</taxon>
        <taxon>Stipodae</taxon>
        <taxon>Brachypodieae</taxon>
        <taxon>Brachypodium</taxon>
    </lineage>
</organism>
<evidence type="ECO:0000313" key="4">
    <source>
        <dbReference type="Proteomes" id="UP000008810"/>
    </source>
</evidence>
<name>I1HHQ8_BRADI</name>
<feature type="chain" id="PRO_5014094635" evidence="1">
    <location>
        <begin position="28"/>
        <end position="58"/>
    </location>
</feature>
<reference evidence="3" key="3">
    <citation type="submission" date="2018-08" db="UniProtKB">
        <authorList>
            <consortium name="EnsemblPlants"/>
        </authorList>
    </citation>
    <scope>IDENTIFICATION</scope>
    <source>
        <strain evidence="3">cv. Bd21</strain>
    </source>
</reference>
<accession>I1HHQ8</accession>
<keyword evidence="1" id="KW-0732">Signal</keyword>
<dbReference type="AlphaFoldDB" id="I1HHQ8"/>
<protein>
    <submittedName>
        <fullName evidence="2 3">Uncharacterized protein</fullName>
    </submittedName>
</protein>
<dbReference type="Gramene" id="KQK05452">
    <property type="protein sequence ID" value="KQK05452"/>
    <property type="gene ID" value="BRADI_2g20127v3"/>
</dbReference>
<dbReference type="HOGENOM" id="CLU_2981795_0_0_1"/>
<evidence type="ECO:0000313" key="2">
    <source>
        <dbReference type="EMBL" id="KQK05452.1"/>
    </source>
</evidence>